<keyword evidence="4" id="KW-1185">Reference proteome</keyword>
<comment type="caution">
    <text evidence="3">The sequence shown here is derived from an EMBL/GenBank/DDBJ whole genome shotgun (WGS) entry which is preliminary data.</text>
</comment>
<dbReference type="RefSeq" id="WP_137735312.1">
    <property type="nucleotide sequence ID" value="NZ_BJCL01000018.1"/>
</dbReference>
<reference evidence="4" key="1">
    <citation type="submission" date="2019-03" db="EMBL/GenBank/DDBJ databases">
        <title>Aquabacterium pictum sp.nov., the first bacteriochlorophyll a-containing freshwater bacterium in the genus Aquabacterium of the class Betaproteobacteria.</title>
        <authorList>
            <person name="Hirose S."/>
            <person name="Tank M."/>
            <person name="Hara E."/>
            <person name="Tamaki H."/>
            <person name="Takaichi S."/>
            <person name="Haruta S."/>
            <person name="Hanada S."/>
        </authorList>
    </citation>
    <scope>NUCLEOTIDE SEQUENCE [LARGE SCALE GENOMIC DNA]</scope>
    <source>
        <strain evidence="4">W35</strain>
    </source>
</reference>
<dbReference type="EMBL" id="BJCL01000018">
    <property type="protein sequence ID" value="GCL65608.1"/>
    <property type="molecule type" value="Genomic_DNA"/>
</dbReference>
<keyword evidence="1" id="KW-0472">Membrane</keyword>
<feature type="domain" description="Inner membrane protein YgaP-like transmembrane" evidence="2">
    <location>
        <begin position="2"/>
        <end position="62"/>
    </location>
</feature>
<dbReference type="AlphaFoldDB" id="A0A480B3H7"/>
<dbReference type="GO" id="GO:0016740">
    <property type="term" value="F:transferase activity"/>
    <property type="evidence" value="ECO:0007669"/>
    <property type="project" value="UniProtKB-KW"/>
</dbReference>
<gene>
    <name evidence="3" type="ORF">AQPW35_46890</name>
</gene>
<evidence type="ECO:0000259" key="2">
    <source>
        <dbReference type="Pfam" id="PF11127"/>
    </source>
</evidence>
<feature type="transmembrane region" description="Helical" evidence="1">
    <location>
        <begin position="7"/>
        <end position="24"/>
    </location>
</feature>
<evidence type="ECO:0000313" key="4">
    <source>
        <dbReference type="Proteomes" id="UP000301751"/>
    </source>
</evidence>
<protein>
    <submittedName>
        <fullName evidence="3">Sulfurtransferase</fullName>
    </submittedName>
</protein>
<dbReference type="Proteomes" id="UP000301751">
    <property type="component" value="Unassembled WGS sequence"/>
</dbReference>
<sequence length="76" mass="8083">MTVNRAVSVFAGFMIMLSLVLAHFSGQIDLTKISWLWFTAFVGANLFQMGFTGFCPAAKIFKALGLKDSGASACAG</sequence>
<proteinExistence type="predicted"/>
<keyword evidence="3" id="KW-0808">Transferase</keyword>
<feature type="transmembrane region" description="Helical" evidence="1">
    <location>
        <begin position="36"/>
        <end position="57"/>
    </location>
</feature>
<dbReference type="Pfam" id="PF11127">
    <property type="entry name" value="YgaP-like_TM"/>
    <property type="match status" value="1"/>
</dbReference>
<evidence type="ECO:0000313" key="3">
    <source>
        <dbReference type="EMBL" id="GCL65608.1"/>
    </source>
</evidence>
<evidence type="ECO:0000256" key="1">
    <source>
        <dbReference type="SAM" id="Phobius"/>
    </source>
</evidence>
<dbReference type="InterPro" id="IPR021309">
    <property type="entry name" value="YgaP-like_TM"/>
</dbReference>
<dbReference type="Gene3D" id="6.10.140.1340">
    <property type="match status" value="1"/>
</dbReference>
<organism evidence="3 4">
    <name type="scientific">Pseudaquabacterium pictum</name>
    <dbReference type="NCBI Taxonomy" id="2315236"/>
    <lineage>
        <taxon>Bacteria</taxon>
        <taxon>Pseudomonadati</taxon>
        <taxon>Pseudomonadota</taxon>
        <taxon>Betaproteobacteria</taxon>
        <taxon>Burkholderiales</taxon>
        <taxon>Sphaerotilaceae</taxon>
        <taxon>Pseudaquabacterium</taxon>
    </lineage>
</organism>
<keyword evidence="1" id="KW-0812">Transmembrane</keyword>
<dbReference type="OrthoDB" id="9799383at2"/>
<keyword evidence="1" id="KW-1133">Transmembrane helix</keyword>
<name>A0A480B3H7_9BURK</name>
<accession>A0A480B3H7</accession>